<evidence type="ECO:0000313" key="4">
    <source>
        <dbReference type="Proteomes" id="UP000265120"/>
    </source>
</evidence>
<dbReference type="GeneTree" id="ENSGT00390000004859"/>
<dbReference type="AlphaFoldDB" id="A0A3P8V3E0"/>
<dbReference type="InParanoid" id="A0A3P8V3E0"/>
<accession>A0A3P8V3E0</accession>
<dbReference type="InterPro" id="IPR051490">
    <property type="entry name" value="THEM6_lcsJ_thioesterase"/>
</dbReference>
<dbReference type="CDD" id="cd00586">
    <property type="entry name" value="4HBT"/>
    <property type="match status" value="1"/>
</dbReference>
<dbReference type="InterPro" id="IPR029069">
    <property type="entry name" value="HotDog_dom_sf"/>
</dbReference>
<evidence type="ECO:0000256" key="2">
    <source>
        <dbReference type="ARBA" id="ARBA00041112"/>
    </source>
</evidence>
<dbReference type="Gene3D" id="3.10.129.10">
    <property type="entry name" value="Hotdog Thioesterase"/>
    <property type="match status" value="1"/>
</dbReference>
<dbReference type="Ensembl" id="ENSCSET00000007706.1">
    <property type="protein sequence ID" value="ENSCSEP00000007626.1"/>
    <property type="gene ID" value="ENSCSEG00000004917.1"/>
</dbReference>
<name>A0A3P8V3E0_CYNSE</name>
<keyword evidence="4" id="KW-1185">Reference proteome</keyword>
<reference evidence="3" key="3">
    <citation type="submission" date="2025-09" db="UniProtKB">
        <authorList>
            <consortium name="Ensembl"/>
        </authorList>
    </citation>
    <scope>IDENTIFICATION</scope>
</reference>
<protein>
    <recommendedName>
        <fullName evidence="2">Protein THEM6</fullName>
    </recommendedName>
</protein>
<reference evidence="3 4" key="1">
    <citation type="journal article" date="2014" name="Nat. Genet.">
        <title>Whole-genome sequence of a flatfish provides insights into ZW sex chromosome evolution and adaptation to a benthic lifestyle.</title>
        <authorList>
            <person name="Chen S."/>
            <person name="Zhang G."/>
            <person name="Shao C."/>
            <person name="Huang Q."/>
            <person name="Liu G."/>
            <person name="Zhang P."/>
            <person name="Song W."/>
            <person name="An N."/>
            <person name="Chalopin D."/>
            <person name="Volff J.N."/>
            <person name="Hong Y."/>
            <person name="Li Q."/>
            <person name="Sha Z."/>
            <person name="Zhou H."/>
            <person name="Xie M."/>
            <person name="Yu Q."/>
            <person name="Liu Y."/>
            <person name="Xiang H."/>
            <person name="Wang N."/>
            <person name="Wu K."/>
            <person name="Yang C."/>
            <person name="Zhou Q."/>
            <person name="Liao X."/>
            <person name="Yang L."/>
            <person name="Hu Q."/>
            <person name="Zhang J."/>
            <person name="Meng L."/>
            <person name="Jin L."/>
            <person name="Tian Y."/>
            <person name="Lian J."/>
            <person name="Yang J."/>
            <person name="Miao G."/>
            <person name="Liu S."/>
            <person name="Liang Z."/>
            <person name="Yan F."/>
            <person name="Li Y."/>
            <person name="Sun B."/>
            <person name="Zhang H."/>
            <person name="Zhang J."/>
            <person name="Zhu Y."/>
            <person name="Du M."/>
            <person name="Zhao Y."/>
            <person name="Schartl M."/>
            <person name="Tang Q."/>
            <person name="Wang J."/>
        </authorList>
    </citation>
    <scope>NUCLEOTIDE SEQUENCE</scope>
</reference>
<evidence type="ECO:0000256" key="1">
    <source>
        <dbReference type="ARBA" id="ARBA00038228"/>
    </source>
</evidence>
<organism evidence="3 4">
    <name type="scientific">Cynoglossus semilaevis</name>
    <name type="common">Tongue sole</name>
    <dbReference type="NCBI Taxonomy" id="244447"/>
    <lineage>
        <taxon>Eukaryota</taxon>
        <taxon>Metazoa</taxon>
        <taxon>Chordata</taxon>
        <taxon>Craniata</taxon>
        <taxon>Vertebrata</taxon>
        <taxon>Euteleostomi</taxon>
        <taxon>Actinopterygii</taxon>
        <taxon>Neopterygii</taxon>
        <taxon>Teleostei</taxon>
        <taxon>Neoteleostei</taxon>
        <taxon>Acanthomorphata</taxon>
        <taxon>Carangaria</taxon>
        <taxon>Pleuronectiformes</taxon>
        <taxon>Pleuronectoidei</taxon>
        <taxon>Cynoglossidae</taxon>
        <taxon>Cynoglossinae</taxon>
        <taxon>Cynoglossus</taxon>
    </lineage>
</organism>
<reference evidence="3" key="2">
    <citation type="submission" date="2025-08" db="UniProtKB">
        <authorList>
            <consortium name="Ensembl"/>
        </authorList>
    </citation>
    <scope>IDENTIFICATION</scope>
</reference>
<comment type="similarity">
    <text evidence="1">Belongs to the THEM6 family.</text>
</comment>
<sequence length="211" mass="24245">MLVLVLVASLLLFSVFDVWYFLRAALAVVHAWFQPRIWDILAVQSFDGIVLPHDLDKLYHMNNSRYLRECDFARLHAYTRSRLLIALFKSGGGMVIGASTIRYRRSLEIWESFQIQTKIRGWDDKAFYLEQRFVSKRDGFVSAVMFSKQNVMNSSPEILISLASKMKVESPELPQELKYWNSFISASSQILRAESGLRGRSSEISLGSCCM</sequence>
<dbReference type="GeneID" id="103387242"/>
<dbReference type="Proteomes" id="UP000265120">
    <property type="component" value="Chromosome 12"/>
</dbReference>
<dbReference type="OrthoDB" id="265761at2759"/>
<evidence type="ECO:0000313" key="3">
    <source>
        <dbReference type="Ensembl" id="ENSCSEP00000007626.1"/>
    </source>
</evidence>
<dbReference type="RefSeq" id="XP_008320011.1">
    <property type="nucleotide sequence ID" value="XM_008321789.2"/>
</dbReference>
<dbReference type="SUPFAM" id="SSF54637">
    <property type="entry name" value="Thioesterase/thiol ester dehydrase-isomerase"/>
    <property type="match status" value="1"/>
</dbReference>
<dbReference type="PANTHER" id="PTHR12475:SF4">
    <property type="entry name" value="PROTEIN THEM6"/>
    <property type="match status" value="1"/>
</dbReference>
<dbReference type="Pfam" id="PF13279">
    <property type="entry name" value="4HBT_2"/>
    <property type="match status" value="1"/>
</dbReference>
<dbReference type="OMA" id="ACICIAY"/>
<dbReference type="PANTHER" id="PTHR12475">
    <property type="match status" value="1"/>
</dbReference>
<proteinExistence type="inferred from homology"/>